<dbReference type="InterPro" id="IPR038718">
    <property type="entry name" value="SNF2-like_sf"/>
</dbReference>
<name>A0ABR0JX82_9PEZI</name>
<gene>
    <name evidence="1" type="ORF">LTR16_008697</name>
</gene>
<organism evidence="1 2">
    <name type="scientific">Cryomyces antarcticus</name>
    <dbReference type="NCBI Taxonomy" id="329879"/>
    <lineage>
        <taxon>Eukaryota</taxon>
        <taxon>Fungi</taxon>
        <taxon>Dikarya</taxon>
        <taxon>Ascomycota</taxon>
        <taxon>Pezizomycotina</taxon>
        <taxon>Dothideomycetes</taxon>
        <taxon>Dothideomycetes incertae sedis</taxon>
        <taxon>Cryomyces</taxon>
    </lineage>
</organism>
<proteinExistence type="predicted"/>
<dbReference type="Proteomes" id="UP001357485">
    <property type="component" value="Unassembled WGS sequence"/>
</dbReference>
<reference evidence="1 2" key="1">
    <citation type="submission" date="2023-08" db="EMBL/GenBank/DDBJ databases">
        <title>Black Yeasts Isolated from many extreme environments.</title>
        <authorList>
            <person name="Coleine C."/>
            <person name="Stajich J.E."/>
            <person name="Selbmann L."/>
        </authorList>
    </citation>
    <scope>NUCLEOTIDE SEQUENCE [LARGE SCALE GENOMIC DNA]</scope>
    <source>
        <strain evidence="1 2">CCFEE 536</strain>
    </source>
</reference>
<keyword evidence="2" id="KW-1185">Reference proteome</keyword>
<sequence length="158" mass="18408">RTNATSSLRSIDGPGLIVPPPSLLWNWVNMWYEFVNTDNKELHMKIFYYSKQREARQVRQGVQVKELVPSRHYKLLMGTTDNTGYTHPKEDPNNIVVLTARTMWKPRIVDAFRAESEKSGNHDVVWSCIAVDEFHDSKKVTSHQRVQQPASHSRRLYD</sequence>
<evidence type="ECO:0000313" key="2">
    <source>
        <dbReference type="Proteomes" id="UP001357485"/>
    </source>
</evidence>
<accession>A0ABR0JX82</accession>
<feature type="non-terminal residue" evidence="1">
    <location>
        <position position="1"/>
    </location>
</feature>
<dbReference type="EMBL" id="JAVRRA010026736">
    <property type="protein sequence ID" value="KAK5077745.1"/>
    <property type="molecule type" value="Genomic_DNA"/>
</dbReference>
<evidence type="ECO:0000313" key="1">
    <source>
        <dbReference type="EMBL" id="KAK5077745.1"/>
    </source>
</evidence>
<dbReference type="Gene3D" id="3.40.50.10810">
    <property type="entry name" value="Tandem AAA-ATPase domain"/>
    <property type="match status" value="1"/>
</dbReference>
<comment type="caution">
    <text evidence="1">The sequence shown here is derived from an EMBL/GenBank/DDBJ whole genome shotgun (WGS) entry which is preliminary data.</text>
</comment>
<protein>
    <submittedName>
        <fullName evidence="1">Uncharacterized protein</fullName>
    </submittedName>
</protein>